<reference evidence="2 3" key="1">
    <citation type="submission" date="2016-03" db="EMBL/GenBank/DDBJ databases">
        <title>Genome sequence of Variovorax paradoxus KB5.</title>
        <authorList>
            <person name="Jeong H."/>
            <person name="Hong C.E."/>
            <person name="Jo S.H."/>
            <person name="Park J.M."/>
        </authorList>
    </citation>
    <scope>NUCLEOTIDE SEQUENCE [LARGE SCALE GENOMIC DNA]</scope>
    <source>
        <strain evidence="2 3">KB5</strain>
    </source>
</reference>
<dbReference type="RefSeq" id="WP_081266123.1">
    <property type="nucleotide sequence ID" value="NZ_LVHG01000022.1"/>
</dbReference>
<comment type="caution">
    <text evidence="2">The sequence shown here is derived from an EMBL/GenBank/DDBJ whole genome shotgun (WGS) entry which is preliminary data.</text>
</comment>
<accession>A0AA91ICV6</accession>
<evidence type="ECO:0000313" key="2">
    <source>
        <dbReference type="EMBL" id="OAK66553.1"/>
    </source>
</evidence>
<protein>
    <submittedName>
        <fullName evidence="2">Uncharacterized protein</fullName>
    </submittedName>
</protein>
<organism evidence="2 3">
    <name type="scientific">Variovorax paradoxus</name>
    <dbReference type="NCBI Taxonomy" id="34073"/>
    <lineage>
        <taxon>Bacteria</taxon>
        <taxon>Pseudomonadati</taxon>
        <taxon>Pseudomonadota</taxon>
        <taxon>Betaproteobacteria</taxon>
        <taxon>Burkholderiales</taxon>
        <taxon>Comamonadaceae</taxon>
        <taxon>Variovorax</taxon>
    </lineage>
</organism>
<evidence type="ECO:0000256" key="1">
    <source>
        <dbReference type="SAM" id="SignalP"/>
    </source>
</evidence>
<sequence>MNIRTHSTMALAWLALATASAPVLADGMPGSRGARQSAAQPVVTASRKSNDSGVTLQYQFSGNPQVGKPTAITLQFDGVTSPDGATVRLSPDAGLTLSGSNTLTLSPGARTSATVTVVSDREGIAYLNVFIAQGNARSAVSIPVQTGSDAPSMKPAGEVEAVPGGEKIISLPAQ</sequence>
<feature type="signal peptide" evidence="1">
    <location>
        <begin position="1"/>
        <end position="25"/>
    </location>
</feature>
<name>A0AA91ICV6_VARPD</name>
<dbReference type="AlphaFoldDB" id="A0AA91ICV6"/>
<gene>
    <name evidence="2" type="ORF">A3K87_06815</name>
</gene>
<dbReference type="EMBL" id="LVHG01000022">
    <property type="protein sequence ID" value="OAK66553.1"/>
    <property type="molecule type" value="Genomic_DNA"/>
</dbReference>
<proteinExistence type="predicted"/>
<feature type="chain" id="PRO_5041741473" evidence="1">
    <location>
        <begin position="26"/>
        <end position="174"/>
    </location>
</feature>
<evidence type="ECO:0000313" key="3">
    <source>
        <dbReference type="Proteomes" id="UP000077852"/>
    </source>
</evidence>
<keyword evidence="1" id="KW-0732">Signal</keyword>
<dbReference type="Proteomes" id="UP000077852">
    <property type="component" value="Unassembled WGS sequence"/>
</dbReference>